<dbReference type="PANTHER" id="PTHR22979">
    <property type="entry name" value="ZINC FINGER PROTEIN-RELATED"/>
    <property type="match status" value="1"/>
</dbReference>
<evidence type="ECO:0000313" key="4">
    <source>
        <dbReference type="EMBL" id="MBN3278650.1"/>
    </source>
</evidence>
<feature type="domain" description="C2H2-type" evidence="3">
    <location>
        <begin position="108"/>
        <end position="136"/>
    </location>
</feature>
<evidence type="ECO:0000256" key="1">
    <source>
        <dbReference type="PROSITE-ProRule" id="PRU00042"/>
    </source>
</evidence>
<evidence type="ECO:0000256" key="2">
    <source>
        <dbReference type="SAM" id="MobiDB-lite"/>
    </source>
</evidence>
<dbReference type="Proteomes" id="UP001166093">
    <property type="component" value="Unassembled WGS sequence"/>
</dbReference>
<sequence>MKGNTQSAHQRPHVGDTGHPATRVGVGRVIPTRHTPGMADSSKSTARSGGRGRPAKQSEETVKKKAATSNKHGGAAVEKIEGKKKGHPRADNQELRNIPATISEKLNHQCPYCEAAFASKTRVEKHKAWNHADRVSQEPTAGNEADNEVQSTPVKGSAKKRAAENSDASPIRSKVKKTRELFQHSQNGEYVTQKAGRKHQQGAASEASPTTPGGSEEGEGGSFPEEDPERTRKETENPEEVHRGTAFHFRNVRHERFDQIRREGKVWARKKGCRKRL</sequence>
<dbReference type="EMBL" id="JAAWVQ010081204">
    <property type="protein sequence ID" value="MBN3278650.1"/>
    <property type="molecule type" value="Genomic_DNA"/>
</dbReference>
<evidence type="ECO:0000313" key="5">
    <source>
        <dbReference type="Proteomes" id="UP001166093"/>
    </source>
</evidence>
<dbReference type="PROSITE" id="PS50157">
    <property type="entry name" value="ZINC_FINGER_C2H2_2"/>
    <property type="match status" value="1"/>
</dbReference>
<accession>A0ABS2XWN9</accession>
<protein>
    <submittedName>
        <fullName evidence="4">Z512B protein</fullName>
    </submittedName>
</protein>
<feature type="non-terminal residue" evidence="4">
    <location>
        <position position="277"/>
    </location>
</feature>
<reference evidence="4" key="1">
    <citation type="journal article" date="2021" name="Cell">
        <title>Tracing the genetic footprints of vertebrate landing in non-teleost ray-finned fishes.</title>
        <authorList>
            <person name="Bi X."/>
            <person name="Wang K."/>
            <person name="Yang L."/>
            <person name="Pan H."/>
            <person name="Jiang H."/>
            <person name="Wei Q."/>
            <person name="Fang M."/>
            <person name="Yu H."/>
            <person name="Zhu C."/>
            <person name="Cai Y."/>
            <person name="He Y."/>
            <person name="Gan X."/>
            <person name="Zeng H."/>
            <person name="Yu D."/>
            <person name="Zhu Y."/>
            <person name="Jiang H."/>
            <person name="Qiu Q."/>
            <person name="Yang H."/>
            <person name="Zhang Y.E."/>
            <person name="Wang W."/>
            <person name="Zhu M."/>
            <person name="He S."/>
            <person name="Zhang G."/>
        </authorList>
    </citation>
    <scope>NUCLEOTIDE SEQUENCE</scope>
    <source>
        <strain evidence="4">Pddl_001</strain>
    </source>
</reference>
<keyword evidence="1" id="KW-0862">Zinc</keyword>
<evidence type="ECO:0000259" key="3">
    <source>
        <dbReference type="PROSITE" id="PS50157"/>
    </source>
</evidence>
<feature type="compositionally biased region" description="Basic and acidic residues" evidence="2">
    <location>
        <begin position="78"/>
        <end position="94"/>
    </location>
</feature>
<feature type="compositionally biased region" description="Acidic residues" evidence="2">
    <location>
        <begin position="216"/>
        <end position="228"/>
    </location>
</feature>
<dbReference type="InterPro" id="IPR013087">
    <property type="entry name" value="Znf_C2H2_type"/>
</dbReference>
<keyword evidence="1" id="KW-0863">Zinc-finger</keyword>
<feature type="compositionally biased region" description="Basic and acidic residues" evidence="2">
    <location>
        <begin position="229"/>
        <end position="243"/>
    </location>
</feature>
<dbReference type="InterPro" id="IPR052274">
    <property type="entry name" value="Krueppel_C2H2_Zn-finger"/>
</dbReference>
<dbReference type="PROSITE" id="PS00028">
    <property type="entry name" value="ZINC_FINGER_C2H2_1"/>
    <property type="match status" value="1"/>
</dbReference>
<proteinExistence type="predicted"/>
<keyword evidence="1" id="KW-0479">Metal-binding</keyword>
<dbReference type="PANTHER" id="PTHR22979:SF3">
    <property type="entry name" value="ZINC FINGER PROTEIN 512B"/>
    <property type="match status" value="1"/>
</dbReference>
<gene>
    <name evidence="4" type="primary">Znf512b_1</name>
    <name evidence="4" type="ORF">GTO93_0021841</name>
</gene>
<feature type="region of interest" description="Disordered" evidence="2">
    <location>
        <begin position="1"/>
        <end position="96"/>
    </location>
</feature>
<organism evidence="4 5">
    <name type="scientific">Polyodon spathula</name>
    <name type="common">North American paddlefish</name>
    <name type="synonym">Squalus spathula</name>
    <dbReference type="NCBI Taxonomy" id="7913"/>
    <lineage>
        <taxon>Eukaryota</taxon>
        <taxon>Metazoa</taxon>
        <taxon>Chordata</taxon>
        <taxon>Craniata</taxon>
        <taxon>Vertebrata</taxon>
        <taxon>Euteleostomi</taxon>
        <taxon>Actinopterygii</taxon>
        <taxon>Chondrostei</taxon>
        <taxon>Acipenseriformes</taxon>
        <taxon>Polyodontidae</taxon>
        <taxon>Polyodon</taxon>
    </lineage>
</organism>
<keyword evidence="5" id="KW-1185">Reference proteome</keyword>
<feature type="non-terminal residue" evidence="4">
    <location>
        <position position="1"/>
    </location>
</feature>
<name>A0ABS2XWN9_POLSP</name>
<comment type="caution">
    <text evidence="4">The sequence shown here is derived from an EMBL/GenBank/DDBJ whole genome shotgun (WGS) entry which is preliminary data.</text>
</comment>
<feature type="region of interest" description="Disordered" evidence="2">
    <location>
        <begin position="128"/>
        <end position="246"/>
    </location>
</feature>